<accession>A0A450ZVF2</accession>
<reference evidence="1" key="1">
    <citation type="submission" date="2019-02" db="EMBL/GenBank/DDBJ databases">
        <authorList>
            <person name="Gruber-Vodicka R. H."/>
            <person name="Seah K. B. B."/>
        </authorList>
    </citation>
    <scope>NUCLEOTIDE SEQUENCE</scope>
    <source>
        <strain evidence="1">BECK_BY1</strain>
    </source>
</reference>
<organism evidence="1">
    <name type="scientific">Candidatus Kentrum sp. TUN</name>
    <dbReference type="NCBI Taxonomy" id="2126343"/>
    <lineage>
        <taxon>Bacteria</taxon>
        <taxon>Pseudomonadati</taxon>
        <taxon>Pseudomonadota</taxon>
        <taxon>Gammaproteobacteria</taxon>
        <taxon>Candidatus Kentrum</taxon>
    </lineage>
</organism>
<proteinExistence type="predicted"/>
<dbReference type="EMBL" id="CAADFX010000069">
    <property type="protein sequence ID" value="VFK57779.1"/>
    <property type="molecule type" value="Genomic_DNA"/>
</dbReference>
<evidence type="ECO:0000313" key="1">
    <source>
        <dbReference type="EMBL" id="VFK57779.1"/>
    </source>
</evidence>
<gene>
    <name evidence="1" type="ORF">BECKTUN1418D_GA0071000_106912</name>
</gene>
<protein>
    <submittedName>
        <fullName evidence="1">Uncharacterized protein</fullName>
    </submittedName>
</protein>
<dbReference type="AlphaFoldDB" id="A0A450ZVF2"/>
<sequence length="176" mass="18604">MIPGNATSALGAAAFAKTVANDLGKATAAIVTGQGPLDQLMETLSGGMFMAPTAQVTHALDGVLELSMLNPFARGIAARSIQDMTRSVHEAAVLFEILKDQMLEQTGTGVAFRAPNSRKLRMIVGHSKGNWAILTALLNFELNIVCDLSKPGATEPKVDIVTLGNWVNLPDMNKGM</sequence>
<name>A0A450ZVF2_9GAMM</name>